<sequence>MNKSERRIVLHARKTRRLTKSAAVPIVPAHSRRKRSVLQRRHDKKKCSAPVKQRTELVLRHVSTLSASNSARRRKKLEYWPKSVPTKNESDSGRLSDLRRRRPIVKQLPQLRLLSSRGSDWLAKKQNVDRRRSSEKPASARRLCDGSNMSSPKRPDAKTSRDGNGTQRDMPGNTSNPLAMGPPVTTKRILVVDEPTSLTASSPLAGLLLLLVLPLRLVLAP</sequence>
<dbReference type="EMBL" id="CP134191">
    <property type="protein sequence ID" value="WPB06748.1"/>
    <property type="molecule type" value="Genomic_DNA"/>
</dbReference>
<feature type="compositionally biased region" description="Basic and acidic residues" evidence="1">
    <location>
        <begin position="124"/>
        <end position="135"/>
    </location>
</feature>
<evidence type="ECO:0000313" key="3">
    <source>
        <dbReference type="Proteomes" id="UP001302367"/>
    </source>
</evidence>
<evidence type="ECO:0000313" key="2">
    <source>
        <dbReference type="EMBL" id="WPB06748.1"/>
    </source>
</evidence>
<feature type="region of interest" description="Disordered" evidence="1">
    <location>
        <begin position="67"/>
        <end position="101"/>
    </location>
</feature>
<feature type="compositionally biased region" description="Basic and acidic residues" evidence="1">
    <location>
        <begin position="88"/>
        <end position="98"/>
    </location>
</feature>
<dbReference type="GeneID" id="90644753"/>
<dbReference type="RefSeq" id="XP_065459481.1">
    <property type="nucleotide sequence ID" value="XM_065603409.1"/>
</dbReference>
<reference evidence="2 3" key="1">
    <citation type="submission" date="2023-09" db="EMBL/GenBank/DDBJ databases">
        <title>Complete-Gapless Cercospora beticola genome.</title>
        <authorList>
            <person name="Wyatt N.A."/>
            <person name="Spanner R.E."/>
            <person name="Bolton M.D."/>
        </authorList>
    </citation>
    <scope>NUCLEOTIDE SEQUENCE [LARGE SCALE GENOMIC DNA]</scope>
    <source>
        <strain evidence="2">Cb09-40</strain>
    </source>
</reference>
<keyword evidence="3" id="KW-1185">Reference proteome</keyword>
<gene>
    <name evidence="2" type="ORF">RHO25_011408</name>
</gene>
<feature type="region of interest" description="Disordered" evidence="1">
    <location>
        <begin position="124"/>
        <end position="182"/>
    </location>
</feature>
<proteinExistence type="predicted"/>
<evidence type="ECO:0000256" key="1">
    <source>
        <dbReference type="SAM" id="MobiDB-lite"/>
    </source>
</evidence>
<name>A0ABZ0P4M5_CERBT</name>
<feature type="compositionally biased region" description="Polar residues" evidence="1">
    <location>
        <begin position="162"/>
        <end position="177"/>
    </location>
</feature>
<organism evidence="2 3">
    <name type="scientific">Cercospora beticola</name>
    <name type="common">Sugarbeet leaf spot fungus</name>
    <dbReference type="NCBI Taxonomy" id="122368"/>
    <lineage>
        <taxon>Eukaryota</taxon>
        <taxon>Fungi</taxon>
        <taxon>Dikarya</taxon>
        <taxon>Ascomycota</taxon>
        <taxon>Pezizomycotina</taxon>
        <taxon>Dothideomycetes</taxon>
        <taxon>Dothideomycetidae</taxon>
        <taxon>Mycosphaerellales</taxon>
        <taxon>Mycosphaerellaceae</taxon>
        <taxon>Cercospora</taxon>
    </lineage>
</organism>
<dbReference type="Proteomes" id="UP001302367">
    <property type="component" value="Chromosome 8"/>
</dbReference>
<accession>A0ABZ0P4M5</accession>
<protein>
    <submittedName>
        <fullName evidence="2">Uncharacterized protein</fullName>
    </submittedName>
</protein>